<name>B7K3F2_RIPO1</name>
<dbReference type="OrthoDB" id="581415at2"/>
<dbReference type="RefSeq" id="WP_012594568.1">
    <property type="nucleotide sequence ID" value="NC_011726.1"/>
</dbReference>
<feature type="region of interest" description="Disordered" evidence="1">
    <location>
        <begin position="179"/>
        <end position="204"/>
    </location>
</feature>
<evidence type="ECO:0008006" key="5">
    <source>
        <dbReference type="Google" id="ProtNLM"/>
    </source>
</evidence>
<feature type="chain" id="PRO_5002858685" description="TPR repeat-containing protein" evidence="2">
    <location>
        <begin position="27"/>
        <end position="204"/>
    </location>
</feature>
<dbReference type="InterPro" id="IPR011990">
    <property type="entry name" value="TPR-like_helical_dom_sf"/>
</dbReference>
<protein>
    <recommendedName>
        <fullName evidence="5">TPR repeat-containing protein</fullName>
    </recommendedName>
</protein>
<feature type="signal peptide" evidence="2">
    <location>
        <begin position="1"/>
        <end position="26"/>
    </location>
</feature>
<dbReference type="STRING" id="41431.PCC8801_1228"/>
<dbReference type="eggNOG" id="COG4783">
    <property type="taxonomic scope" value="Bacteria"/>
</dbReference>
<dbReference type="KEGG" id="cyp:PCC8801_1228"/>
<dbReference type="HOGENOM" id="CLU_1132137_0_0_3"/>
<accession>B7K3F2</accession>
<dbReference type="Proteomes" id="UP000008204">
    <property type="component" value="Chromosome"/>
</dbReference>
<dbReference type="AlphaFoldDB" id="B7K3F2"/>
<gene>
    <name evidence="3" type="ordered locus">PCC8801_1228</name>
</gene>
<evidence type="ECO:0000256" key="1">
    <source>
        <dbReference type="SAM" id="MobiDB-lite"/>
    </source>
</evidence>
<evidence type="ECO:0000256" key="2">
    <source>
        <dbReference type="SAM" id="SignalP"/>
    </source>
</evidence>
<sequence>MKAWQKLAVAISSLSFLALMIFPMMSSVNQSPSSNEQTASTDSTAGKQLEAQAQGYEAVLKREPNNSTALQGLLGARLQLIELEKKRLQELEQKAIATGEVNPQDLQQQRLKAIKLIQEQSTAVTQQSEKVLEKEPNHPIALQGLVEARLQLGDLQGAIAPMEKLVALYPEQEQLSNILKRMKSDLQKAKNPSAQPPNPDNKQN</sequence>
<evidence type="ECO:0000313" key="4">
    <source>
        <dbReference type="Proteomes" id="UP000008204"/>
    </source>
</evidence>
<evidence type="ECO:0000313" key="3">
    <source>
        <dbReference type="EMBL" id="ACK65294.1"/>
    </source>
</evidence>
<dbReference type="EMBL" id="CP001287">
    <property type="protein sequence ID" value="ACK65294.1"/>
    <property type="molecule type" value="Genomic_DNA"/>
</dbReference>
<reference evidence="4" key="1">
    <citation type="journal article" date="2011" name="MBio">
        <title>Novel metabolic attributes of the genus Cyanothece, comprising a group of unicellular nitrogen-fixing Cyanobacteria.</title>
        <authorList>
            <person name="Bandyopadhyay A."/>
            <person name="Elvitigala T."/>
            <person name="Welsh E."/>
            <person name="Stockel J."/>
            <person name="Liberton M."/>
            <person name="Min H."/>
            <person name="Sherman L.A."/>
            <person name="Pakrasi H.B."/>
        </authorList>
    </citation>
    <scope>NUCLEOTIDE SEQUENCE [LARGE SCALE GENOMIC DNA]</scope>
    <source>
        <strain evidence="4">PCC 8801</strain>
    </source>
</reference>
<feature type="compositionally biased region" description="Pro residues" evidence="1">
    <location>
        <begin position="194"/>
        <end position="204"/>
    </location>
</feature>
<proteinExistence type="predicted"/>
<keyword evidence="2" id="KW-0732">Signal</keyword>
<organism evidence="3 4">
    <name type="scientific">Rippkaea orientalis (strain PCC 8801 / RF-1)</name>
    <name type="common">Cyanothece sp. (strain PCC 8801)</name>
    <dbReference type="NCBI Taxonomy" id="41431"/>
    <lineage>
        <taxon>Bacteria</taxon>
        <taxon>Bacillati</taxon>
        <taxon>Cyanobacteriota</taxon>
        <taxon>Cyanophyceae</taxon>
        <taxon>Oscillatoriophycideae</taxon>
        <taxon>Chroococcales</taxon>
        <taxon>Aphanothecaceae</taxon>
        <taxon>Rippkaea</taxon>
        <taxon>Rippkaea orientalis</taxon>
    </lineage>
</organism>
<dbReference type="Gene3D" id="1.25.40.10">
    <property type="entry name" value="Tetratricopeptide repeat domain"/>
    <property type="match status" value="1"/>
</dbReference>
<dbReference type="SUPFAM" id="SSF48452">
    <property type="entry name" value="TPR-like"/>
    <property type="match status" value="1"/>
</dbReference>
<keyword evidence="4" id="KW-1185">Reference proteome</keyword>